<dbReference type="AlphaFoldDB" id="A0AA38X8E6"/>
<evidence type="ECO:0000256" key="2">
    <source>
        <dbReference type="SAM" id="Phobius"/>
    </source>
</evidence>
<evidence type="ECO:0000313" key="4">
    <source>
        <dbReference type="Proteomes" id="UP001172673"/>
    </source>
</evidence>
<dbReference type="Proteomes" id="UP001172673">
    <property type="component" value="Unassembled WGS sequence"/>
</dbReference>
<feature type="transmembrane region" description="Helical" evidence="2">
    <location>
        <begin position="204"/>
        <end position="225"/>
    </location>
</feature>
<keyword evidence="2" id="KW-0472">Membrane</keyword>
<dbReference type="EMBL" id="JAPDRK010000009">
    <property type="protein sequence ID" value="KAJ9608776.1"/>
    <property type="molecule type" value="Genomic_DNA"/>
</dbReference>
<feature type="compositionally biased region" description="Basic and acidic residues" evidence="1">
    <location>
        <begin position="1"/>
        <end position="35"/>
    </location>
</feature>
<keyword evidence="2" id="KW-0812">Transmembrane</keyword>
<dbReference type="PANTHER" id="PTHR42069:SF1">
    <property type="entry name" value="MARVEL DOMAIN-CONTAINING PROTEIN"/>
    <property type="match status" value="1"/>
</dbReference>
<accession>A0AA38X8E6</accession>
<dbReference type="PANTHER" id="PTHR42069">
    <property type="entry name" value="HYPHAL ANASTAMOSIS-8 PROTEIN"/>
    <property type="match status" value="1"/>
</dbReference>
<comment type="caution">
    <text evidence="3">The sequence shown here is derived from an EMBL/GenBank/DDBJ whole genome shotgun (WGS) entry which is preliminary data.</text>
</comment>
<keyword evidence="4" id="KW-1185">Reference proteome</keyword>
<feature type="region of interest" description="Disordered" evidence="1">
    <location>
        <begin position="1"/>
        <end position="46"/>
    </location>
</feature>
<feature type="transmembrane region" description="Helical" evidence="2">
    <location>
        <begin position="56"/>
        <end position="81"/>
    </location>
</feature>
<feature type="transmembrane region" description="Helical" evidence="2">
    <location>
        <begin position="109"/>
        <end position="132"/>
    </location>
</feature>
<reference evidence="3" key="1">
    <citation type="submission" date="2022-10" db="EMBL/GenBank/DDBJ databases">
        <title>Culturing micro-colonial fungi from biological soil crusts in the Mojave desert and describing Neophaeococcomyces mojavensis, and introducing the new genera and species Taxawa tesnikishii.</title>
        <authorList>
            <person name="Kurbessoian T."/>
            <person name="Stajich J.E."/>
        </authorList>
    </citation>
    <scope>NUCLEOTIDE SEQUENCE</scope>
    <source>
        <strain evidence="3">TK_41</strain>
    </source>
</reference>
<keyword evidence="2" id="KW-1133">Transmembrane helix</keyword>
<feature type="transmembrane region" description="Helical" evidence="2">
    <location>
        <begin position="144"/>
        <end position="164"/>
    </location>
</feature>
<name>A0AA38X8E6_9EURO</name>
<organism evidence="3 4">
    <name type="scientific">Cladophialophora chaetospira</name>
    <dbReference type="NCBI Taxonomy" id="386627"/>
    <lineage>
        <taxon>Eukaryota</taxon>
        <taxon>Fungi</taxon>
        <taxon>Dikarya</taxon>
        <taxon>Ascomycota</taxon>
        <taxon>Pezizomycotina</taxon>
        <taxon>Eurotiomycetes</taxon>
        <taxon>Chaetothyriomycetidae</taxon>
        <taxon>Chaetothyriales</taxon>
        <taxon>Herpotrichiellaceae</taxon>
        <taxon>Cladophialophora</taxon>
    </lineage>
</organism>
<evidence type="ECO:0000313" key="3">
    <source>
        <dbReference type="EMBL" id="KAJ9608776.1"/>
    </source>
</evidence>
<protein>
    <submittedName>
        <fullName evidence="3">Uncharacterized protein</fullName>
    </submittedName>
</protein>
<proteinExistence type="predicted"/>
<sequence>MDRRQSAGYEPYRHRDFQEPDDAEKPLVPETDNHMPVHQQQPRNLSSRAARNPIRVGLRILALIITVTILAMQAHSTYVWLQTRRNTQLNSTTHLHTRVWAVLDIWPTWTMLGVSLLAVMVHLVSFLALCACCRSVRESIWHTWLTFLSSFLLVAAWSAALVYFKIVDSQGNKKKHWDLWSWTCHCRSQHGKVPWSALCIENTYTFYASVGVVILEIFGLLLFIFSDRGYKADTVYRKVQTGRRGYRFF</sequence>
<evidence type="ECO:0000256" key="1">
    <source>
        <dbReference type="SAM" id="MobiDB-lite"/>
    </source>
</evidence>
<gene>
    <name evidence="3" type="ORF">H2200_006547</name>
</gene>